<evidence type="ECO:0000256" key="7">
    <source>
        <dbReference type="SAM" id="Phobius"/>
    </source>
</evidence>
<dbReference type="AlphaFoldDB" id="F6WH30"/>
<dbReference type="GeneTree" id="ENSGT01150000286949"/>
<dbReference type="PANTHER" id="PTHR11984:SF53">
    <property type="entry name" value="GAP JUNCTION PROTEIN"/>
    <property type="match status" value="1"/>
</dbReference>
<evidence type="ECO:0000313" key="9">
    <source>
        <dbReference type="Ensembl" id="ENSCINP00000012006.3"/>
    </source>
</evidence>
<feature type="transmembrane region" description="Helical" evidence="7">
    <location>
        <begin position="112"/>
        <end position="137"/>
    </location>
</feature>
<gene>
    <name evidence="9" type="primary">LOC100175261</name>
</gene>
<feature type="transmembrane region" description="Helical" evidence="7">
    <location>
        <begin position="14"/>
        <end position="38"/>
    </location>
</feature>
<dbReference type="PANTHER" id="PTHR11984">
    <property type="entry name" value="CONNEXIN"/>
    <property type="match status" value="1"/>
</dbReference>
<evidence type="ECO:0000256" key="2">
    <source>
        <dbReference type="ARBA" id="ARBA00022475"/>
    </source>
</evidence>
<dbReference type="Pfam" id="PF00029">
    <property type="entry name" value="Connexin"/>
    <property type="match status" value="1"/>
</dbReference>
<reference evidence="9" key="3">
    <citation type="submission" date="2025-09" db="UniProtKB">
        <authorList>
            <consortium name="Ensembl"/>
        </authorList>
    </citation>
    <scope>IDENTIFICATION</scope>
</reference>
<dbReference type="InParanoid" id="F6WH30"/>
<accession>F6WH30</accession>
<evidence type="ECO:0000256" key="3">
    <source>
        <dbReference type="ARBA" id="ARBA00022692"/>
    </source>
</evidence>
<keyword evidence="2" id="KW-1003">Cell membrane</keyword>
<dbReference type="InterPro" id="IPR000500">
    <property type="entry name" value="Connexin"/>
</dbReference>
<evidence type="ECO:0000256" key="5">
    <source>
        <dbReference type="ARBA" id="ARBA00023136"/>
    </source>
</evidence>
<evidence type="ECO:0000313" key="10">
    <source>
        <dbReference type="Proteomes" id="UP000008144"/>
    </source>
</evidence>
<evidence type="ECO:0000256" key="4">
    <source>
        <dbReference type="ARBA" id="ARBA00022989"/>
    </source>
</evidence>
<dbReference type="PRINTS" id="PR00206">
    <property type="entry name" value="CONNEXIN"/>
</dbReference>
<dbReference type="InterPro" id="IPR013092">
    <property type="entry name" value="Connexin_N"/>
</dbReference>
<keyword evidence="5 7" id="KW-0472">Membrane</keyword>
<feature type="region of interest" description="Disordered" evidence="6">
    <location>
        <begin position="60"/>
        <end position="99"/>
    </location>
</feature>
<dbReference type="GO" id="GO:0005922">
    <property type="term" value="C:connexin complex"/>
    <property type="evidence" value="ECO:0000318"/>
    <property type="project" value="GO_Central"/>
</dbReference>
<organism evidence="9 10">
    <name type="scientific">Ciona intestinalis</name>
    <name type="common">Transparent sea squirt</name>
    <name type="synonym">Ascidia intestinalis</name>
    <dbReference type="NCBI Taxonomy" id="7719"/>
    <lineage>
        <taxon>Eukaryota</taxon>
        <taxon>Metazoa</taxon>
        <taxon>Chordata</taxon>
        <taxon>Tunicata</taxon>
        <taxon>Ascidiacea</taxon>
        <taxon>Phlebobranchia</taxon>
        <taxon>Cionidae</taxon>
        <taxon>Ciona</taxon>
    </lineage>
</organism>
<dbReference type="InterPro" id="IPR038359">
    <property type="entry name" value="Connexin_N_sf"/>
</dbReference>
<dbReference type="Ensembl" id="ENSCINT00000012006.3">
    <property type="protein sequence ID" value="ENSCINP00000012006.3"/>
    <property type="gene ID" value="ENSCING00000015377.2"/>
</dbReference>
<keyword evidence="10" id="KW-1185">Reference proteome</keyword>
<dbReference type="HOGENOM" id="CLU_1681844_0_0_1"/>
<dbReference type="Gene3D" id="1.20.1440.80">
    <property type="entry name" value="Gap junction channel protein cysteine-rich domain"/>
    <property type="match status" value="1"/>
</dbReference>
<sequence>GWFAILCLLVIRYWFFQILAVSLASIIFSIYTTHKLALVTRAIRQKKRWIAKEKAIELKEQRRSAKEGDETKKVVEKKAEPNSIKAKEEKKDDKDEEVVATKLQTDHPPKLFLAYFFMVFMRLVIEVGFMVGQYFLYTYKFVVPELWQCSHWPCPNV</sequence>
<evidence type="ECO:0000256" key="1">
    <source>
        <dbReference type="ARBA" id="ARBA00004651"/>
    </source>
</evidence>
<dbReference type="STRING" id="7719.ENSCINP00000012006"/>
<reference evidence="10" key="1">
    <citation type="journal article" date="2002" name="Science">
        <title>The draft genome of Ciona intestinalis: insights into chordate and vertebrate origins.</title>
        <authorList>
            <person name="Dehal P."/>
            <person name="Satou Y."/>
            <person name="Campbell R.K."/>
            <person name="Chapman J."/>
            <person name="Degnan B."/>
            <person name="De Tomaso A."/>
            <person name="Davidson B."/>
            <person name="Di Gregorio A."/>
            <person name="Gelpke M."/>
            <person name="Goodstein D.M."/>
            <person name="Harafuji N."/>
            <person name="Hastings K.E."/>
            <person name="Ho I."/>
            <person name="Hotta K."/>
            <person name="Huang W."/>
            <person name="Kawashima T."/>
            <person name="Lemaire P."/>
            <person name="Martinez D."/>
            <person name="Meinertzhagen I.A."/>
            <person name="Necula S."/>
            <person name="Nonaka M."/>
            <person name="Putnam N."/>
            <person name="Rash S."/>
            <person name="Saiga H."/>
            <person name="Satake M."/>
            <person name="Terry A."/>
            <person name="Yamada L."/>
            <person name="Wang H.G."/>
            <person name="Awazu S."/>
            <person name="Azumi K."/>
            <person name="Boore J."/>
            <person name="Branno M."/>
            <person name="Chin-Bow S."/>
            <person name="DeSantis R."/>
            <person name="Doyle S."/>
            <person name="Francino P."/>
            <person name="Keys D.N."/>
            <person name="Haga S."/>
            <person name="Hayashi H."/>
            <person name="Hino K."/>
            <person name="Imai K.S."/>
            <person name="Inaba K."/>
            <person name="Kano S."/>
            <person name="Kobayashi K."/>
            <person name="Kobayashi M."/>
            <person name="Lee B.I."/>
            <person name="Makabe K.W."/>
            <person name="Manohar C."/>
            <person name="Matassi G."/>
            <person name="Medina M."/>
            <person name="Mochizuki Y."/>
            <person name="Mount S."/>
            <person name="Morishita T."/>
            <person name="Miura S."/>
            <person name="Nakayama A."/>
            <person name="Nishizaka S."/>
            <person name="Nomoto H."/>
            <person name="Ohta F."/>
            <person name="Oishi K."/>
            <person name="Rigoutsos I."/>
            <person name="Sano M."/>
            <person name="Sasaki A."/>
            <person name="Sasakura Y."/>
            <person name="Shoguchi E."/>
            <person name="Shin-i T."/>
            <person name="Spagnuolo A."/>
            <person name="Stainier D."/>
            <person name="Suzuki M.M."/>
            <person name="Tassy O."/>
            <person name="Takatori N."/>
            <person name="Tokuoka M."/>
            <person name="Yagi K."/>
            <person name="Yoshizaki F."/>
            <person name="Wada S."/>
            <person name="Zhang C."/>
            <person name="Hyatt P.D."/>
            <person name="Larimer F."/>
            <person name="Detter C."/>
            <person name="Doggett N."/>
            <person name="Glavina T."/>
            <person name="Hawkins T."/>
            <person name="Richardson P."/>
            <person name="Lucas S."/>
            <person name="Kohara Y."/>
            <person name="Levine M."/>
            <person name="Satoh N."/>
            <person name="Rokhsar D.S."/>
        </authorList>
    </citation>
    <scope>NUCLEOTIDE SEQUENCE [LARGE SCALE GENOMIC DNA]</scope>
</reference>
<comment type="subcellular location">
    <subcellularLocation>
        <location evidence="1">Cell membrane</location>
        <topology evidence="1">Multi-pass membrane protein</topology>
    </subcellularLocation>
</comment>
<keyword evidence="4 7" id="KW-1133">Transmembrane helix</keyword>
<protein>
    <submittedName>
        <fullName evidence="9">Gap junction gamma-1 protein-like</fullName>
    </submittedName>
</protein>
<dbReference type="Proteomes" id="UP000008144">
    <property type="component" value="Unassembled WGS sequence"/>
</dbReference>
<reference evidence="9" key="2">
    <citation type="submission" date="2025-08" db="UniProtKB">
        <authorList>
            <consortium name="Ensembl"/>
        </authorList>
    </citation>
    <scope>IDENTIFICATION</scope>
</reference>
<keyword evidence="3 7" id="KW-0812">Transmembrane</keyword>
<name>F6WH30_CIOIN</name>
<dbReference type="GO" id="GO:0007267">
    <property type="term" value="P:cell-cell signaling"/>
    <property type="evidence" value="ECO:0000318"/>
    <property type="project" value="GO_Central"/>
</dbReference>
<evidence type="ECO:0000256" key="6">
    <source>
        <dbReference type="SAM" id="MobiDB-lite"/>
    </source>
</evidence>
<evidence type="ECO:0000259" key="8">
    <source>
        <dbReference type="Pfam" id="PF00029"/>
    </source>
</evidence>
<proteinExistence type="predicted"/>
<dbReference type="GO" id="GO:0005243">
    <property type="term" value="F:gap junction channel activity"/>
    <property type="evidence" value="ECO:0000318"/>
    <property type="project" value="GO_Central"/>
</dbReference>
<feature type="domain" description="Connexin N-terminal" evidence="8">
    <location>
        <begin position="10"/>
        <end position="156"/>
    </location>
</feature>